<evidence type="ECO:0000313" key="2">
    <source>
        <dbReference type="EMBL" id="GAA4836073.1"/>
    </source>
</evidence>
<comment type="caution">
    <text evidence="2">The sequence shown here is derived from an EMBL/GenBank/DDBJ whole genome shotgun (WGS) entry which is preliminary data.</text>
</comment>
<keyword evidence="1" id="KW-0472">Membrane</keyword>
<keyword evidence="1" id="KW-1133">Transmembrane helix</keyword>
<protein>
    <submittedName>
        <fullName evidence="2">Uncharacterized protein</fullName>
    </submittedName>
</protein>
<evidence type="ECO:0000256" key="1">
    <source>
        <dbReference type="SAM" id="Phobius"/>
    </source>
</evidence>
<keyword evidence="1" id="KW-0812">Transmembrane</keyword>
<dbReference type="EMBL" id="BAABJX010000032">
    <property type="protein sequence ID" value="GAA4836073.1"/>
    <property type="molecule type" value="Genomic_DNA"/>
</dbReference>
<proteinExistence type="predicted"/>
<name>A0ABP9D9J3_9BACT</name>
<feature type="transmembrane region" description="Helical" evidence="1">
    <location>
        <begin position="12"/>
        <end position="31"/>
    </location>
</feature>
<reference evidence="3" key="1">
    <citation type="journal article" date="2019" name="Int. J. Syst. Evol. Microbiol.">
        <title>The Global Catalogue of Microorganisms (GCM) 10K type strain sequencing project: providing services to taxonomists for standard genome sequencing and annotation.</title>
        <authorList>
            <consortium name="The Broad Institute Genomics Platform"/>
            <consortium name="The Broad Institute Genome Sequencing Center for Infectious Disease"/>
            <person name="Wu L."/>
            <person name="Ma J."/>
        </authorList>
    </citation>
    <scope>NUCLEOTIDE SEQUENCE [LARGE SCALE GENOMIC DNA]</scope>
    <source>
        <strain evidence="3">JCM 18326</strain>
    </source>
</reference>
<dbReference type="Proteomes" id="UP001500298">
    <property type="component" value="Unassembled WGS sequence"/>
</dbReference>
<organism evidence="2 3">
    <name type="scientific">Algivirga pacifica</name>
    <dbReference type="NCBI Taxonomy" id="1162670"/>
    <lineage>
        <taxon>Bacteria</taxon>
        <taxon>Pseudomonadati</taxon>
        <taxon>Bacteroidota</taxon>
        <taxon>Cytophagia</taxon>
        <taxon>Cytophagales</taxon>
        <taxon>Flammeovirgaceae</taxon>
        <taxon>Algivirga</taxon>
    </lineage>
</organism>
<keyword evidence="3" id="KW-1185">Reference proteome</keyword>
<evidence type="ECO:0000313" key="3">
    <source>
        <dbReference type="Proteomes" id="UP001500298"/>
    </source>
</evidence>
<sequence length="106" mass="12420">MIFFYILKGLVLLIQVHITLVIAWLILSFIIKYNFNLSVLTREDGKYSKSKDVSIIIDNNNDNLRLIKYLKLFRVIVVILSYSSRFFWLGLSLLILSGITFNLILY</sequence>
<feature type="transmembrane region" description="Helical" evidence="1">
    <location>
        <begin position="86"/>
        <end position="105"/>
    </location>
</feature>
<accession>A0ABP9D9J3</accession>
<gene>
    <name evidence="2" type="ORF">GCM10023331_21630</name>
</gene>